<dbReference type="AlphaFoldDB" id="A0A2Z3GZR6"/>
<proteinExistence type="predicted"/>
<reference evidence="1 2" key="1">
    <citation type="submission" date="2018-01" db="EMBL/GenBank/DDBJ databases">
        <title>G. obscuriglobus.</title>
        <authorList>
            <person name="Franke J."/>
            <person name="Blomberg W."/>
            <person name="Selmecki A."/>
        </authorList>
    </citation>
    <scope>NUCLEOTIDE SEQUENCE [LARGE SCALE GENOMIC DNA]</scope>
    <source>
        <strain evidence="1 2">DSM 5831</strain>
    </source>
</reference>
<dbReference type="KEGG" id="gog:C1280_08105"/>
<gene>
    <name evidence="1" type="ORF">C1280_08105</name>
</gene>
<dbReference type="OrthoDB" id="289977at2"/>
<dbReference type="EMBL" id="CP025958">
    <property type="protein sequence ID" value="AWM36987.1"/>
    <property type="molecule type" value="Genomic_DNA"/>
</dbReference>
<dbReference type="Proteomes" id="UP000245802">
    <property type="component" value="Chromosome"/>
</dbReference>
<dbReference type="RefSeq" id="WP_010033194.1">
    <property type="nucleotide sequence ID" value="NZ_CP025958.1"/>
</dbReference>
<organism evidence="1 2">
    <name type="scientific">Gemmata obscuriglobus</name>
    <dbReference type="NCBI Taxonomy" id="114"/>
    <lineage>
        <taxon>Bacteria</taxon>
        <taxon>Pseudomonadati</taxon>
        <taxon>Planctomycetota</taxon>
        <taxon>Planctomycetia</taxon>
        <taxon>Gemmatales</taxon>
        <taxon>Gemmataceae</taxon>
        <taxon>Gemmata</taxon>
    </lineage>
</organism>
<sequence length="121" mass="14110">MSHFFYSDPLAAAWMASRYEMVFCTATGEIIDRWVIDSLISTTRNNPEGVSGKYTKLFVHHDSLFLLEPILNDVIWTVREGFYEVQRICDVYDLPVHNTWALHRIAERNGIPFMWPEQEAA</sequence>
<name>A0A2Z3GZR6_9BACT</name>
<protein>
    <submittedName>
        <fullName evidence="1">Uncharacterized protein</fullName>
    </submittedName>
</protein>
<keyword evidence="2" id="KW-1185">Reference proteome</keyword>
<evidence type="ECO:0000313" key="1">
    <source>
        <dbReference type="EMBL" id="AWM36987.1"/>
    </source>
</evidence>
<accession>A0A2Z3GZR6</accession>
<evidence type="ECO:0000313" key="2">
    <source>
        <dbReference type="Proteomes" id="UP000245802"/>
    </source>
</evidence>